<dbReference type="Proteomes" id="UP000799777">
    <property type="component" value="Unassembled WGS sequence"/>
</dbReference>
<dbReference type="EMBL" id="ML978157">
    <property type="protein sequence ID" value="KAF2035607.1"/>
    <property type="molecule type" value="Genomic_DNA"/>
</dbReference>
<gene>
    <name evidence="1" type="ORF">EK21DRAFT_45616</name>
</gene>
<dbReference type="OrthoDB" id="3778683at2759"/>
<comment type="caution">
    <text evidence="1">The sequence shown here is derived from an EMBL/GenBank/DDBJ whole genome shotgun (WGS) entry which is preliminary data.</text>
</comment>
<protein>
    <submittedName>
        <fullName evidence="1">Uncharacterized protein</fullName>
    </submittedName>
</protein>
<accession>A0A9P4HKC5</accession>
<sequence length="82" mass="9498">AQVIIWGKDRDAYENDGGNLDDEEQFMKDWRQYGPIKVLFDIIASICIPQTQQLLQTLQQVEVDALQKPVQLKELVKPVKTR</sequence>
<keyword evidence="2" id="KW-1185">Reference proteome</keyword>
<feature type="non-terminal residue" evidence="1">
    <location>
        <position position="82"/>
    </location>
</feature>
<dbReference type="AlphaFoldDB" id="A0A9P4HKC5"/>
<reference evidence="1" key="1">
    <citation type="journal article" date="2020" name="Stud. Mycol.">
        <title>101 Dothideomycetes genomes: a test case for predicting lifestyles and emergence of pathogens.</title>
        <authorList>
            <person name="Haridas S."/>
            <person name="Albert R."/>
            <person name="Binder M."/>
            <person name="Bloem J."/>
            <person name="Labutti K."/>
            <person name="Salamov A."/>
            <person name="Andreopoulos B."/>
            <person name="Baker S."/>
            <person name="Barry K."/>
            <person name="Bills G."/>
            <person name="Bluhm B."/>
            <person name="Cannon C."/>
            <person name="Castanera R."/>
            <person name="Culley D."/>
            <person name="Daum C."/>
            <person name="Ezra D."/>
            <person name="Gonzalez J."/>
            <person name="Henrissat B."/>
            <person name="Kuo A."/>
            <person name="Liang C."/>
            <person name="Lipzen A."/>
            <person name="Lutzoni F."/>
            <person name="Magnuson J."/>
            <person name="Mondo S."/>
            <person name="Nolan M."/>
            <person name="Ohm R."/>
            <person name="Pangilinan J."/>
            <person name="Park H.-J."/>
            <person name="Ramirez L."/>
            <person name="Alfaro M."/>
            <person name="Sun H."/>
            <person name="Tritt A."/>
            <person name="Yoshinaga Y."/>
            <person name="Zwiers L.-H."/>
            <person name="Turgeon B."/>
            <person name="Goodwin S."/>
            <person name="Spatafora J."/>
            <person name="Crous P."/>
            <person name="Grigoriev I."/>
        </authorList>
    </citation>
    <scope>NUCLEOTIDE SEQUENCE</scope>
    <source>
        <strain evidence="1">CBS 110217</strain>
    </source>
</reference>
<proteinExistence type="predicted"/>
<evidence type="ECO:0000313" key="1">
    <source>
        <dbReference type="EMBL" id="KAF2035607.1"/>
    </source>
</evidence>
<organism evidence="1 2">
    <name type="scientific">Setomelanomma holmii</name>
    <dbReference type="NCBI Taxonomy" id="210430"/>
    <lineage>
        <taxon>Eukaryota</taxon>
        <taxon>Fungi</taxon>
        <taxon>Dikarya</taxon>
        <taxon>Ascomycota</taxon>
        <taxon>Pezizomycotina</taxon>
        <taxon>Dothideomycetes</taxon>
        <taxon>Pleosporomycetidae</taxon>
        <taxon>Pleosporales</taxon>
        <taxon>Pleosporineae</taxon>
        <taxon>Phaeosphaeriaceae</taxon>
        <taxon>Setomelanomma</taxon>
    </lineage>
</organism>
<evidence type="ECO:0000313" key="2">
    <source>
        <dbReference type="Proteomes" id="UP000799777"/>
    </source>
</evidence>
<name>A0A9P4HKC5_9PLEO</name>
<feature type="non-terminal residue" evidence="1">
    <location>
        <position position="1"/>
    </location>
</feature>